<gene>
    <name evidence="2" type="ORF">SERLA73DRAFT_69556</name>
</gene>
<sequence length="269" mass="29305">MLLRSIKEAASLLQASPTKHSHSSDSSTTAHRISSTAPTPSPPPIAQQRSTTSDLSSPPGTPSPLPPLARQTATGISKKCVIESEVSPTEDEFVSFSALELAAFDEVDREYNDKNKPPPTLGVNSAGGFTADQQGAAQPPILKSPFELFNCTSKSLAPSSQSPHASHQNAAIGTPIVEDLQQVDKLIRKIAEQNGIEIQQVVTLYNSKNSRQGVAPNLWGTYQMYFQENAEQECKHLVPEGSNIVVDHFTNHMSLCYRAFKEKYPEQYN</sequence>
<dbReference type="Proteomes" id="UP000008063">
    <property type="component" value="Unassembled WGS sequence"/>
</dbReference>
<dbReference type="STRING" id="936435.F8PIT4"/>
<feature type="region of interest" description="Disordered" evidence="1">
    <location>
        <begin position="1"/>
        <end position="70"/>
    </location>
</feature>
<proteinExistence type="predicted"/>
<dbReference type="InParanoid" id="F8PIT4"/>
<organism evidence="3">
    <name type="scientific">Serpula lacrymans var. lacrymans (strain S7.3)</name>
    <name type="common">Dry rot fungus</name>
    <dbReference type="NCBI Taxonomy" id="936435"/>
    <lineage>
        <taxon>Eukaryota</taxon>
        <taxon>Fungi</taxon>
        <taxon>Dikarya</taxon>
        <taxon>Basidiomycota</taxon>
        <taxon>Agaricomycotina</taxon>
        <taxon>Agaricomycetes</taxon>
        <taxon>Agaricomycetidae</taxon>
        <taxon>Boletales</taxon>
        <taxon>Coniophorineae</taxon>
        <taxon>Serpulaceae</taxon>
        <taxon>Serpula</taxon>
    </lineage>
</organism>
<reference evidence="3" key="1">
    <citation type="journal article" date="2011" name="Science">
        <title>The plant cell wall-decomposing machinery underlies the functional diversity of forest fungi.</title>
        <authorList>
            <person name="Eastwood D.C."/>
            <person name="Floudas D."/>
            <person name="Binder M."/>
            <person name="Majcherczyk A."/>
            <person name="Schneider P."/>
            <person name="Aerts A."/>
            <person name="Asiegbu F.O."/>
            <person name="Baker S.E."/>
            <person name="Barry K."/>
            <person name="Bendiksby M."/>
            <person name="Blumentritt M."/>
            <person name="Coutinho P.M."/>
            <person name="Cullen D."/>
            <person name="de Vries R.P."/>
            <person name="Gathman A."/>
            <person name="Goodell B."/>
            <person name="Henrissat B."/>
            <person name="Ihrmark K."/>
            <person name="Kauserud H."/>
            <person name="Kohler A."/>
            <person name="LaButti K."/>
            <person name="Lapidus A."/>
            <person name="Lavin J.L."/>
            <person name="Lee Y.-H."/>
            <person name="Lindquist E."/>
            <person name="Lilly W."/>
            <person name="Lucas S."/>
            <person name="Morin E."/>
            <person name="Murat C."/>
            <person name="Oguiza J.A."/>
            <person name="Park J."/>
            <person name="Pisabarro A.G."/>
            <person name="Riley R."/>
            <person name="Rosling A."/>
            <person name="Salamov A."/>
            <person name="Schmidt O."/>
            <person name="Schmutz J."/>
            <person name="Skrede I."/>
            <person name="Stenlid J."/>
            <person name="Wiebenga A."/>
            <person name="Xie X."/>
            <person name="Kuees U."/>
            <person name="Hibbett D.S."/>
            <person name="Hoffmeister D."/>
            <person name="Hoegberg N."/>
            <person name="Martin F."/>
            <person name="Grigoriev I.V."/>
            <person name="Watkinson S.C."/>
        </authorList>
    </citation>
    <scope>NUCLEOTIDE SEQUENCE [LARGE SCALE GENOMIC DNA]</scope>
    <source>
        <strain evidence="3">strain S7.3</strain>
    </source>
</reference>
<evidence type="ECO:0000256" key="1">
    <source>
        <dbReference type="SAM" id="MobiDB-lite"/>
    </source>
</evidence>
<accession>F8PIT4</accession>
<feature type="compositionally biased region" description="Low complexity" evidence="1">
    <location>
        <begin position="24"/>
        <end position="38"/>
    </location>
</feature>
<evidence type="ECO:0000313" key="2">
    <source>
        <dbReference type="EMBL" id="EGO03717.1"/>
    </source>
</evidence>
<dbReference type="AlphaFoldDB" id="F8PIT4"/>
<dbReference type="EMBL" id="GL945475">
    <property type="protein sequence ID" value="EGO03717.1"/>
    <property type="molecule type" value="Genomic_DNA"/>
</dbReference>
<evidence type="ECO:0000313" key="3">
    <source>
        <dbReference type="Proteomes" id="UP000008063"/>
    </source>
</evidence>
<protein>
    <submittedName>
        <fullName evidence="2">Uncharacterized protein</fullName>
    </submittedName>
</protein>
<name>F8PIT4_SERL3</name>
<keyword evidence="3" id="KW-1185">Reference proteome</keyword>
<dbReference type="HOGENOM" id="CLU_064142_0_0_1"/>
<feature type="region of interest" description="Disordered" evidence="1">
    <location>
        <begin position="109"/>
        <end position="136"/>
    </location>
</feature>